<dbReference type="InterPro" id="IPR003751">
    <property type="entry name" value="CsrA"/>
</dbReference>
<dbReference type="InterPro" id="IPR036107">
    <property type="entry name" value="CsrA_sf"/>
</dbReference>
<dbReference type="PANTHER" id="PTHR34984">
    <property type="entry name" value="CARBON STORAGE REGULATOR"/>
    <property type="match status" value="1"/>
</dbReference>
<keyword evidence="1 6" id="KW-0963">Cytoplasm</keyword>
<dbReference type="RefSeq" id="WP_154863047.1">
    <property type="nucleotide sequence ID" value="NZ_CABVJB010000002.1"/>
</dbReference>
<dbReference type="Proteomes" id="UP000325565">
    <property type="component" value="Unassembled WGS sequence"/>
</dbReference>
<reference evidence="7 8" key="1">
    <citation type="submission" date="2019-09" db="EMBL/GenBank/DDBJ databases">
        <authorList>
            <person name="Chandra G."/>
            <person name="Truman W A."/>
        </authorList>
    </citation>
    <scope>NUCLEOTIDE SEQUENCE [LARGE SCALE GENOMIC DNA]</scope>
    <source>
        <strain evidence="7">PS922</strain>
    </source>
</reference>
<keyword evidence="3 6" id="KW-0810">Translation regulation</keyword>
<protein>
    <recommendedName>
        <fullName evidence="6">Translational regulator CsrA</fullName>
    </recommendedName>
    <alternativeName>
        <fullName evidence="6">Carbon storage regulator</fullName>
    </alternativeName>
</protein>
<evidence type="ECO:0000256" key="5">
    <source>
        <dbReference type="ARBA" id="ARBA00023159"/>
    </source>
</evidence>
<evidence type="ECO:0000256" key="1">
    <source>
        <dbReference type="ARBA" id="ARBA00022490"/>
    </source>
</evidence>
<proteinExistence type="inferred from homology"/>
<dbReference type="NCBIfam" id="NF002469">
    <property type="entry name" value="PRK01712.1"/>
    <property type="match status" value="1"/>
</dbReference>
<dbReference type="SUPFAM" id="SSF117130">
    <property type="entry name" value="CsrA-like"/>
    <property type="match status" value="1"/>
</dbReference>
<dbReference type="AlphaFoldDB" id="A0A5E7RFQ5"/>
<evidence type="ECO:0000313" key="7">
    <source>
        <dbReference type="EMBL" id="VVP73156.1"/>
    </source>
</evidence>
<dbReference type="PANTHER" id="PTHR34984:SF1">
    <property type="entry name" value="CARBON STORAGE REGULATOR"/>
    <property type="match status" value="1"/>
</dbReference>
<keyword evidence="4 6" id="KW-0694">RNA-binding</keyword>
<sequence length="66" mass="7047">MLILTRKEGESINIGNNITITVLGVSGKQVRIGTSAPKDVQVHREEITQRIQAGLSKSAMATPAFA</sequence>
<evidence type="ECO:0000313" key="8">
    <source>
        <dbReference type="Proteomes" id="UP000325565"/>
    </source>
</evidence>
<comment type="subunit">
    <text evidence="6">Homodimer; the beta-strands of each monomer intercalate to form a hydrophobic core, while the alpha-helices form wings that extend away from the core.</text>
</comment>
<dbReference type="EMBL" id="CABVJB010000002">
    <property type="protein sequence ID" value="VVP73156.1"/>
    <property type="molecule type" value="Genomic_DNA"/>
</dbReference>
<name>A0A5E7RFQ5_PSEFL</name>
<dbReference type="FunFam" id="2.60.40.4380:FF:000002">
    <property type="entry name" value="Translational regulator CsrA"/>
    <property type="match status" value="1"/>
</dbReference>
<evidence type="ECO:0000256" key="6">
    <source>
        <dbReference type="HAMAP-Rule" id="MF_00167"/>
    </source>
</evidence>
<dbReference type="GO" id="GO:0005829">
    <property type="term" value="C:cytosol"/>
    <property type="evidence" value="ECO:0007669"/>
    <property type="project" value="TreeGrafter"/>
</dbReference>
<dbReference type="GO" id="GO:0006109">
    <property type="term" value="P:regulation of carbohydrate metabolic process"/>
    <property type="evidence" value="ECO:0007669"/>
    <property type="project" value="UniProtKB-UniRule"/>
</dbReference>
<dbReference type="GO" id="GO:0006402">
    <property type="term" value="P:mRNA catabolic process"/>
    <property type="evidence" value="ECO:0007669"/>
    <property type="project" value="InterPro"/>
</dbReference>
<comment type="subcellular location">
    <subcellularLocation>
        <location evidence="6">Cytoplasm</location>
    </subcellularLocation>
</comment>
<keyword evidence="2 6" id="KW-0678">Repressor</keyword>
<dbReference type="Gene3D" id="2.60.40.4380">
    <property type="entry name" value="Translational regulator CsrA"/>
    <property type="match status" value="1"/>
</dbReference>
<comment type="similarity">
    <text evidence="6">Belongs to the CsrA/RsmA family.</text>
</comment>
<keyword evidence="5 6" id="KW-0010">Activator</keyword>
<accession>A0A5E7RFQ5</accession>
<gene>
    <name evidence="7" type="primary">csrA1_1</name>
    <name evidence="6" type="synonym">csrA</name>
    <name evidence="7" type="ORF">PS922_01032</name>
</gene>
<evidence type="ECO:0000256" key="3">
    <source>
        <dbReference type="ARBA" id="ARBA00022845"/>
    </source>
</evidence>
<dbReference type="GO" id="GO:0045948">
    <property type="term" value="P:positive regulation of translational initiation"/>
    <property type="evidence" value="ECO:0007669"/>
    <property type="project" value="UniProtKB-UniRule"/>
</dbReference>
<evidence type="ECO:0000256" key="2">
    <source>
        <dbReference type="ARBA" id="ARBA00022491"/>
    </source>
</evidence>
<organism evidence="7 8">
    <name type="scientific">Pseudomonas fluorescens</name>
    <dbReference type="NCBI Taxonomy" id="294"/>
    <lineage>
        <taxon>Bacteria</taxon>
        <taxon>Pseudomonadati</taxon>
        <taxon>Pseudomonadota</taxon>
        <taxon>Gammaproteobacteria</taxon>
        <taxon>Pseudomonadales</taxon>
        <taxon>Pseudomonadaceae</taxon>
        <taxon>Pseudomonas</taxon>
    </lineage>
</organism>
<dbReference type="NCBIfam" id="TIGR00202">
    <property type="entry name" value="csrA"/>
    <property type="match status" value="1"/>
</dbReference>
<dbReference type="HAMAP" id="MF_00167">
    <property type="entry name" value="CsrA"/>
    <property type="match status" value="1"/>
</dbReference>
<comment type="function">
    <text evidence="6">A key translational regulator that binds mRNA to regulate translation initiation and/or mRNA stability. Mediates global changes in gene expression, shifting from rapid growth to stress survival by linking envelope stress, the stringent response and the catabolite repression systems. Usually binds in the 5'-UTR; binding at or near the Shine-Dalgarno sequence prevents ribosome-binding, repressing translation, binding elsewhere in the 5'-UTR can activate translation and/or stabilize the mRNA. Its function is antagonized by small RNA(s).</text>
</comment>
<dbReference type="GO" id="GO:0048027">
    <property type="term" value="F:mRNA 5'-UTR binding"/>
    <property type="evidence" value="ECO:0007669"/>
    <property type="project" value="UniProtKB-UniRule"/>
</dbReference>
<evidence type="ECO:0000256" key="4">
    <source>
        <dbReference type="ARBA" id="ARBA00022884"/>
    </source>
</evidence>
<dbReference type="GO" id="GO:0045947">
    <property type="term" value="P:negative regulation of translational initiation"/>
    <property type="evidence" value="ECO:0007669"/>
    <property type="project" value="UniProtKB-UniRule"/>
</dbReference>
<dbReference type="Pfam" id="PF02599">
    <property type="entry name" value="CsrA"/>
    <property type="match status" value="1"/>
</dbReference>